<dbReference type="SUPFAM" id="SSF55811">
    <property type="entry name" value="Nudix"/>
    <property type="match status" value="1"/>
</dbReference>
<evidence type="ECO:0000256" key="2">
    <source>
        <dbReference type="ARBA" id="ARBA00022801"/>
    </source>
</evidence>
<name>A0A3B0UC30_9ZZZZ</name>
<comment type="cofactor">
    <cofactor evidence="1">
        <name>Mg(2+)</name>
        <dbReference type="ChEBI" id="CHEBI:18420"/>
    </cofactor>
</comment>
<dbReference type="InterPro" id="IPR000086">
    <property type="entry name" value="NUDIX_hydrolase_dom"/>
</dbReference>
<evidence type="ECO:0000259" key="3">
    <source>
        <dbReference type="PROSITE" id="PS51462"/>
    </source>
</evidence>
<proteinExistence type="predicted"/>
<dbReference type="AlphaFoldDB" id="A0A3B0UC30"/>
<gene>
    <name evidence="4" type="ORF">MNBD_ALPHA12-1175</name>
</gene>
<dbReference type="PROSITE" id="PS51462">
    <property type="entry name" value="NUDIX"/>
    <property type="match status" value="1"/>
</dbReference>
<accession>A0A3B0UC30</accession>
<protein>
    <recommendedName>
        <fullName evidence="3">Nudix hydrolase domain-containing protein</fullName>
    </recommendedName>
</protein>
<dbReference type="InterPro" id="IPR020084">
    <property type="entry name" value="NUDIX_hydrolase_CS"/>
</dbReference>
<dbReference type="PROSITE" id="PS00893">
    <property type="entry name" value="NUDIX_BOX"/>
    <property type="match status" value="1"/>
</dbReference>
<sequence length="164" mass="18626">MDKRHALCILFGTNRFNYRTAGVILRNGHVLVCREDDKDFTMLPGGRVELGEASDIALKREITEELGCSGRIGRLIFSVENFFALTGEQFHEIGKYYSVTLPDDFPFETEKPCMITHDEGHVLTFNWVKLEAGALAGVNLLPKWLRTRFDGLPAQTEHLIVDER</sequence>
<dbReference type="GO" id="GO:0016787">
    <property type="term" value="F:hydrolase activity"/>
    <property type="evidence" value="ECO:0007669"/>
    <property type="project" value="UniProtKB-KW"/>
</dbReference>
<dbReference type="Pfam" id="PF00293">
    <property type="entry name" value="NUDIX"/>
    <property type="match status" value="1"/>
</dbReference>
<dbReference type="InterPro" id="IPR015797">
    <property type="entry name" value="NUDIX_hydrolase-like_dom_sf"/>
</dbReference>
<dbReference type="PANTHER" id="PTHR43046">
    <property type="entry name" value="GDP-MANNOSE MANNOSYL HYDROLASE"/>
    <property type="match status" value="1"/>
</dbReference>
<dbReference type="EMBL" id="UOEO01000086">
    <property type="protein sequence ID" value="VAW18234.1"/>
    <property type="molecule type" value="Genomic_DNA"/>
</dbReference>
<evidence type="ECO:0000256" key="1">
    <source>
        <dbReference type="ARBA" id="ARBA00001946"/>
    </source>
</evidence>
<evidence type="ECO:0000313" key="4">
    <source>
        <dbReference type="EMBL" id="VAW18234.1"/>
    </source>
</evidence>
<dbReference type="PANTHER" id="PTHR43046:SF14">
    <property type="entry name" value="MUTT_NUDIX FAMILY PROTEIN"/>
    <property type="match status" value="1"/>
</dbReference>
<reference evidence="4" key="1">
    <citation type="submission" date="2018-06" db="EMBL/GenBank/DDBJ databases">
        <authorList>
            <person name="Zhirakovskaya E."/>
        </authorList>
    </citation>
    <scope>NUCLEOTIDE SEQUENCE</scope>
</reference>
<dbReference type="CDD" id="cd04688">
    <property type="entry name" value="NUDIX_Hydrolase"/>
    <property type="match status" value="1"/>
</dbReference>
<organism evidence="4">
    <name type="scientific">hydrothermal vent metagenome</name>
    <dbReference type="NCBI Taxonomy" id="652676"/>
    <lineage>
        <taxon>unclassified sequences</taxon>
        <taxon>metagenomes</taxon>
        <taxon>ecological metagenomes</taxon>
    </lineage>
</organism>
<keyword evidence="2" id="KW-0378">Hydrolase</keyword>
<dbReference type="Gene3D" id="3.90.79.10">
    <property type="entry name" value="Nucleoside Triphosphate Pyrophosphohydrolase"/>
    <property type="match status" value="1"/>
</dbReference>
<feature type="domain" description="Nudix hydrolase" evidence="3">
    <location>
        <begin position="1"/>
        <end position="154"/>
    </location>
</feature>